<gene>
    <name evidence="1" type="ORF">Tci_683742</name>
</gene>
<dbReference type="PANTHER" id="PTHR45835">
    <property type="entry name" value="YALI0A06105P"/>
    <property type="match status" value="1"/>
</dbReference>
<dbReference type="EMBL" id="BKCJ010555799">
    <property type="protein sequence ID" value="GFB11771.1"/>
    <property type="molecule type" value="Genomic_DNA"/>
</dbReference>
<evidence type="ECO:0000313" key="1">
    <source>
        <dbReference type="EMBL" id="GFB11771.1"/>
    </source>
</evidence>
<dbReference type="AlphaFoldDB" id="A0A699KU89"/>
<name>A0A699KU89_TANCI</name>
<reference evidence="1" key="1">
    <citation type="journal article" date="2019" name="Sci. Rep.">
        <title>Draft genome of Tanacetum cinerariifolium, the natural source of mosquito coil.</title>
        <authorList>
            <person name="Yamashiro T."/>
            <person name="Shiraishi A."/>
            <person name="Satake H."/>
            <person name="Nakayama K."/>
        </authorList>
    </citation>
    <scope>NUCLEOTIDE SEQUENCE</scope>
</reference>
<feature type="non-terminal residue" evidence="1">
    <location>
        <position position="1"/>
    </location>
</feature>
<accession>A0A699KU89</accession>
<organism evidence="1">
    <name type="scientific">Tanacetum cinerariifolium</name>
    <name type="common">Dalmatian daisy</name>
    <name type="synonym">Chrysanthemum cinerariifolium</name>
    <dbReference type="NCBI Taxonomy" id="118510"/>
    <lineage>
        <taxon>Eukaryota</taxon>
        <taxon>Viridiplantae</taxon>
        <taxon>Streptophyta</taxon>
        <taxon>Embryophyta</taxon>
        <taxon>Tracheophyta</taxon>
        <taxon>Spermatophyta</taxon>
        <taxon>Magnoliopsida</taxon>
        <taxon>eudicotyledons</taxon>
        <taxon>Gunneridae</taxon>
        <taxon>Pentapetalae</taxon>
        <taxon>asterids</taxon>
        <taxon>campanulids</taxon>
        <taxon>Asterales</taxon>
        <taxon>Asteraceae</taxon>
        <taxon>Asteroideae</taxon>
        <taxon>Anthemideae</taxon>
        <taxon>Anthemidinae</taxon>
        <taxon>Tanacetum</taxon>
    </lineage>
</organism>
<comment type="caution">
    <text evidence="1">The sequence shown here is derived from an EMBL/GenBank/DDBJ whole genome shotgun (WGS) entry which is preliminary data.</text>
</comment>
<evidence type="ECO:0008006" key="2">
    <source>
        <dbReference type="Google" id="ProtNLM"/>
    </source>
</evidence>
<protein>
    <recommendedName>
        <fullName evidence="2">Reverse transcriptase domain-containing protein</fullName>
    </recommendedName>
</protein>
<feature type="non-terminal residue" evidence="1">
    <location>
        <position position="109"/>
    </location>
</feature>
<dbReference type="PANTHER" id="PTHR45835:SF99">
    <property type="entry name" value="CHROMO DOMAIN-CONTAINING PROTEIN-RELATED"/>
    <property type="match status" value="1"/>
</dbReference>
<sequence>DYDYEIHFHPGKAHVVADALSRKERIKPLRVRALVMNIGLDLPKQILGAQTEERKPENLKFEYVGVKDEHQNPSGLLVQPRIPEWKWDNITMDFVTKLPRAQSGNDTIW</sequence>
<proteinExistence type="predicted"/>